<evidence type="ECO:0000256" key="2">
    <source>
        <dbReference type="PROSITE-ProRule" id="PRU00708"/>
    </source>
</evidence>
<feature type="repeat" description="PPR" evidence="2">
    <location>
        <begin position="80"/>
        <end position="114"/>
    </location>
</feature>
<dbReference type="FunFam" id="1.25.40.10:FF:000344">
    <property type="entry name" value="Pentatricopeptide repeat-containing protein"/>
    <property type="match status" value="1"/>
</dbReference>
<evidence type="ECO:0000313" key="3">
    <source>
        <dbReference type="EMBL" id="KAL0379973.1"/>
    </source>
</evidence>
<name>A0AAW2RJG7_9LAMI</name>
<reference evidence="3" key="1">
    <citation type="submission" date="2020-06" db="EMBL/GenBank/DDBJ databases">
        <authorList>
            <person name="Li T."/>
            <person name="Hu X."/>
            <person name="Zhang T."/>
            <person name="Song X."/>
            <person name="Zhang H."/>
            <person name="Dai N."/>
            <person name="Sheng W."/>
            <person name="Hou X."/>
            <person name="Wei L."/>
        </authorList>
    </citation>
    <scope>NUCLEOTIDE SEQUENCE</scope>
    <source>
        <strain evidence="3">G01</strain>
        <tissue evidence="3">Leaf</tissue>
    </source>
</reference>
<dbReference type="InterPro" id="IPR046960">
    <property type="entry name" value="PPR_At4g14850-like_plant"/>
</dbReference>
<dbReference type="PROSITE" id="PS51375">
    <property type="entry name" value="PPR"/>
    <property type="match status" value="2"/>
</dbReference>
<accession>A0AAW2RJG7</accession>
<dbReference type="GO" id="GO:0009451">
    <property type="term" value="P:RNA modification"/>
    <property type="evidence" value="ECO:0007669"/>
    <property type="project" value="InterPro"/>
</dbReference>
<organism evidence="3">
    <name type="scientific">Sesamum angustifolium</name>
    <dbReference type="NCBI Taxonomy" id="2727405"/>
    <lineage>
        <taxon>Eukaryota</taxon>
        <taxon>Viridiplantae</taxon>
        <taxon>Streptophyta</taxon>
        <taxon>Embryophyta</taxon>
        <taxon>Tracheophyta</taxon>
        <taxon>Spermatophyta</taxon>
        <taxon>Magnoliopsida</taxon>
        <taxon>eudicotyledons</taxon>
        <taxon>Gunneridae</taxon>
        <taxon>Pentapetalae</taxon>
        <taxon>asterids</taxon>
        <taxon>lamiids</taxon>
        <taxon>Lamiales</taxon>
        <taxon>Pedaliaceae</taxon>
        <taxon>Sesamum</taxon>
    </lineage>
</organism>
<dbReference type="AlphaFoldDB" id="A0AAW2RJG7"/>
<gene>
    <name evidence="3" type="ORF">Sangu_0061600</name>
</gene>
<dbReference type="Gene3D" id="1.25.40.10">
    <property type="entry name" value="Tetratricopeptide repeat domain"/>
    <property type="match status" value="2"/>
</dbReference>
<dbReference type="EMBL" id="JACGWK010000001">
    <property type="protein sequence ID" value="KAL0379973.1"/>
    <property type="molecule type" value="Genomic_DNA"/>
</dbReference>
<keyword evidence="1" id="KW-0677">Repeat</keyword>
<sequence>MKAARLLSNSTCTSREIYTILKKALFSSANRKDLQKLHSLLIIGLPKSLIFSGKLISKYSQFKDPNSCLLVFRENSQADNAYLWNTIIRAMTHNGLYSKALEFYVEMRKLEMKPDCYTFPSVINACGSLVDLERGRVVHEDVMELGFGYDLFINNALIGMYSRCNKLGRAREVFDGMPHRDIVSWISLMSGYTSTGYFKEALEIYYQLRMDGLVPIVLHFRVLC</sequence>
<reference evidence="3" key="2">
    <citation type="journal article" date="2024" name="Plant">
        <title>Genomic evolution and insights into agronomic trait innovations of Sesamum species.</title>
        <authorList>
            <person name="Miao H."/>
            <person name="Wang L."/>
            <person name="Qu L."/>
            <person name="Liu H."/>
            <person name="Sun Y."/>
            <person name="Le M."/>
            <person name="Wang Q."/>
            <person name="Wei S."/>
            <person name="Zheng Y."/>
            <person name="Lin W."/>
            <person name="Duan Y."/>
            <person name="Cao H."/>
            <person name="Xiong S."/>
            <person name="Wang X."/>
            <person name="Wei L."/>
            <person name="Li C."/>
            <person name="Ma Q."/>
            <person name="Ju M."/>
            <person name="Zhao R."/>
            <person name="Li G."/>
            <person name="Mu C."/>
            <person name="Tian Q."/>
            <person name="Mei H."/>
            <person name="Zhang T."/>
            <person name="Gao T."/>
            <person name="Zhang H."/>
        </authorList>
    </citation>
    <scope>NUCLEOTIDE SEQUENCE</scope>
    <source>
        <strain evidence="3">G01</strain>
    </source>
</reference>
<dbReference type="Pfam" id="PF13041">
    <property type="entry name" value="PPR_2"/>
    <property type="match status" value="1"/>
</dbReference>
<evidence type="ECO:0000256" key="1">
    <source>
        <dbReference type="ARBA" id="ARBA00022737"/>
    </source>
</evidence>
<dbReference type="PANTHER" id="PTHR47926">
    <property type="entry name" value="PENTATRICOPEPTIDE REPEAT-CONTAINING PROTEIN"/>
    <property type="match status" value="1"/>
</dbReference>
<feature type="repeat" description="PPR" evidence="2">
    <location>
        <begin position="181"/>
        <end position="215"/>
    </location>
</feature>
<dbReference type="GO" id="GO:0003723">
    <property type="term" value="F:RNA binding"/>
    <property type="evidence" value="ECO:0007669"/>
    <property type="project" value="InterPro"/>
</dbReference>
<comment type="caution">
    <text evidence="3">The sequence shown here is derived from an EMBL/GenBank/DDBJ whole genome shotgun (WGS) entry which is preliminary data.</text>
</comment>
<proteinExistence type="predicted"/>
<protein>
    <submittedName>
        <fullName evidence="3">Pentatricopeptide repeat-containing protein</fullName>
    </submittedName>
</protein>
<dbReference type="InterPro" id="IPR011990">
    <property type="entry name" value="TPR-like_helical_dom_sf"/>
</dbReference>
<dbReference type="InterPro" id="IPR002885">
    <property type="entry name" value="PPR_rpt"/>
</dbReference>
<dbReference type="Pfam" id="PF01535">
    <property type="entry name" value="PPR"/>
    <property type="match status" value="2"/>
</dbReference>
<dbReference type="PANTHER" id="PTHR47926:SF533">
    <property type="entry name" value="DYW DOMAIN-CONTAINING PROTEIN"/>
    <property type="match status" value="1"/>
</dbReference>
<dbReference type="NCBIfam" id="TIGR00756">
    <property type="entry name" value="PPR"/>
    <property type="match status" value="2"/>
</dbReference>